<keyword evidence="4" id="KW-1185">Reference proteome</keyword>
<dbReference type="EMBL" id="JH594606">
    <property type="protein sequence ID" value="EHQ03812.1"/>
    <property type="molecule type" value="Genomic_DNA"/>
</dbReference>
<dbReference type="eggNOG" id="COG2972">
    <property type="taxonomic scope" value="Bacteria"/>
</dbReference>
<protein>
    <recommendedName>
        <fullName evidence="2">2TM domain-containing protein</fullName>
    </recommendedName>
</protein>
<evidence type="ECO:0000259" key="2">
    <source>
        <dbReference type="Pfam" id="PF13239"/>
    </source>
</evidence>
<keyword evidence="1" id="KW-0472">Membrane</keyword>
<name>H2BTZ8_GILLR</name>
<keyword evidence="1" id="KW-0812">Transmembrane</keyword>
<dbReference type="InterPro" id="IPR025698">
    <property type="entry name" value="2TM_dom"/>
</dbReference>
<gene>
    <name evidence="3" type="ORF">Gilli_3205</name>
</gene>
<dbReference type="HOGENOM" id="CLU_173284_0_0_10"/>
<evidence type="ECO:0000256" key="1">
    <source>
        <dbReference type="SAM" id="Phobius"/>
    </source>
</evidence>
<sequence length="106" mass="12512">MERNYKEESSYKAAQKKVKDIKGFYIHLVVYLFVNIALIIADSNIETFRNVDFEISNFYTAFFWGIGLAAHWASVFGPGVLLGKGWEEKKIRELMEKEREQKQKWE</sequence>
<accession>H2BTZ8</accession>
<evidence type="ECO:0000313" key="3">
    <source>
        <dbReference type="EMBL" id="EHQ03812.1"/>
    </source>
</evidence>
<dbReference type="Proteomes" id="UP000003844">
    <property type="component" value="Unassembled WGS sequence"/>
</dbReference>
<dbReference type="Pfam" id="PF13239">
    <property type="entry name" value="2TM"/>
    <property type="match status" value="1"/>
</dbReference>
<organism evidence="3 4">
    <name type="scientific">Gillisia limnaea (strain DSM 15749 / LMG 21470 / R-8282)</name>
    <dbReference type="NCBI Taxonomy" id="865937"/>
    <lineage>
        <taxon>Bacteria</taxon>
        <taxon>Pseudomonadati</taxon>
        <taxon>Bacteroidota</taxon>
        <taxon>Flavobacteriia</taxon>
        <taxon>Flavobacteriales</taxon>
        <taxon>Flavobacteriaceae</taxon>
        <taxon>Gillisia</taxon>
    </lineage>
</organism>
<feature type="domain" description="2TM" evidence="2">
    <location>
        <begin position="13"/>
        <end position="96"/>
    </location>
</feature>
<evidence type="ECO:0000313" key="4">
    <source>
        <dbReference type="Proteomes" id="UP000003844"/>
    </source>
</evidence>
<feature type="transmembrane region" description="Helical" evidence="1">
    <location>
        <begin position="61"/>
        <end position="82"/>
    </location>
</feature>
<keyword evidence="1" id="KW-1133">Transmembrane helix</keyword>
<proteinExistence type="predicted"/>
<reference evidence="4" key="1">
    <citation type="journal article" date="2012" name="Stand. Genomic Sci.">
        <title>Genome sequence of the Antarctic rhodopsins-containing flavobacterium Gillisia limnaea type strain (R-8282(T)).</title>
        <authorList>
            <person name="Riedel T."/>
            <person name="Held B."/>
            <person name="Nolan M."/>
            <person name="Lucas S."/>
            <person name="Lapidus A."/>
            <person name="Tice H."/>
            <person name="Del Rio T.G."/>
            <person name="Cheng J.F."/>
            <person name="Han C."/>
            <person name="Tapia R."/>
            <person name="Goodwin L.A."/>
            <person name="Pitluck S."/>
            <person name="Liolios K."/>
            <person name="Mavromatis K."/>
            <person name="Pagani I."/>
            <person name="Ivanova N."/>
            <person name="Mikhailova N."/>
            <person name="Pati A."/>
            <person name="Chen A."/>
            <person name="Palaniappan K."/>
            <person name="Land M."/>
            <person name="Rohde M."/>
            <person name="Tindall B.J."/>
            <person name="Detter J.C."/>
            <person name="Goker M."/>
            <person name="Bristow J."/>
            <person name="Eisen J.A."/>
            <person name="Markowitz V."/>
            <person name="Hugenholtz P."/>
            <person name="Kyrpides N.C."/>
            <person name="Klenk H.P."/>
            <person name="Woyke T."/>
        </authorList>
    </citation>
    <scope>NUCLEOTIDE SEQUENCE [LARGE SCALE GENOMIC DNA]</scope>
    <source>
        <strain evidence="4">DSM 15749 / LMG 21470 / R-8282</strain>
    </source>
</reference>
<feature type="transmembrane region" description="Helical" evidence="1">
    <location>
        <begin position="21"/>
        <end position="41"/>
    </location>
</feature>
<dbReference type="RefSeq" id="WP_006990118.1">
    <property type="nucleotide sequence ID" value="NZ_JH594606.1"/>
</dbReference>
<dbReference type="OrthoDB" id="1495672at2"/>
<dbReference type="STRING" id="865937.Gilli_3205"/>
<dbReference type="AlphaFoldDB" id="H2BTZ8"/>